<evidence type="ECO:0000256" key="1">
    <source>
        <dbReference type="ARBA" id="ARBA00008428"/>
    </source>
</evidence>
<dbReference type="InterPro" id="IPR036185">
    <property type="entry name" value="DNA_heli_DnaB-like_N_sf"/>
</dbReference>
<dbReference type="PROSITE" id="PS51199">
    <property type="entry name" value="SF4_HELICASE"/>
    <property type="match status" value="1"/>
</dbReference>
<dbReference type="GO" id="GO:1990077">
    <property type="term" value="C:primosome complex"/>
    <property type="evidence" value="ECO:0007669"/>
    <property type="project" value="UniProtKB-KW"/>
</dbReference>
<keyword evidence="6 13" id="KW-0347">Helicase</keyword>
<comment type="catalytic activity">
    <reaction evidence="11">
        <text>ATP + H2O = ADP + phosphate + H(+)</text>
        <dbReference type="Rhea" id="RHEA:13065"/>
        <dbReference type="ChEBI" id="CHEBI:15377"/>
        <dbReference type="ChEBI" id="CHEBI:15378"/>
        <dbReference type="ChEBI" id="CHEBI:30616"/>
        <dbReference type="ChEBI" id="CHEBI:43474"/>
        <dbReference type="ChEBI" id="CHEBI:456216"/>
        <dbReference type="EC" id="5.6.2.3"/>
    </reaction>
</comment>
<keyword evidence="4" id="KW-0547">Nucleotide-binding</keyword>
<feature type="domain" description="SF4 helicase" evidence="12">
    <location>
        <begin position="176"/>
        <end position="463"/>
    </location>
</feature>
<comment type="similarity">
    <text evidence="1">Belongs to the helicase family. DnaB subfamily.</text>
</comment>
<keyword evidence="5" id="KW-0378">Hydrolase</keyword>
<dbReference type="GO" id="GO:0006269">
    <property type="term" value="P:DNA replication, synthesis of primer"/>
    <property type="evidence" value="ECO:0007669"/>
    <property type="project" value="UniProtKB-KW"/>
</dbReference>
<dbReference type="InterPro" id="IPR027417">
    <property type="entry name" value="P-loop_NTPase"/>
</dbReference>
<evidence type="ECO:0000256" key="7">
    <source>
        <dbReference type="ARBA" id="ARBA00022840"/>
    </source>
</evidence>
<sequence length="463" mass="51083">MGQDGSGPAIQWAKGVVIADENPEWIVTRESQVVGSVLLRPEILSAIPQLEPADFCVDEYRRAWKAILGFSTDPHKISPFPVAQAAGVEPASLLRCVASLPTTINAADYARDIRAARALRESLAHARQAMRETDPAGMQVALQRAARAVYEVREFQDYAASALATRMLERYTAIATGQIAPAPKFGIPAMDETLGGLVPEDLQVWAGRPGMGKTAVTMSLTRQAAKAGAFIGYFSLEIGEHQWTPRMLADCAFDFGARIAFKAIMRGSLYGQHVEDLQDAAAAFSEVPYRVSFTASPTVAEISDTCKRWEDEEGRKIDGVVVDYSAFVRDTGQYRGREVKQVGEIFLDLKKMARSLKTCVLAVHQLNRGVESREDKRPTMADLRDSGEIEQHADSVNLLFREEYYLQREIDKHPPNEAELESKRISVEDQVEVITDKNRAGPPGTNRLFISVANNAVRSLAKE</sequence>
<evidence type="ECO:0000256" key="4">
    <source>
        <dbReference type="ARBA" id="ARBA00022741"/>
    </source>
</evidence>
<dbReference type="Pfam" id="PF03796">
    <property type="entry name" value="DnaB_C"/>
    <property type="match status" value="1"/>
</dbReference>
<dbReference type="GO" id="GO:0005524">
    <property type="term" value="F:ATP binding"/>
    <property type="evidence" value="ECO:0007669"/>
    <property type="project" value="UniProtKB-KW"/>
</dbReference>
<evidence type="ECO:0000256" key="8">
    <source>
        <dbReference type="ARBA" id="ARBA00023125"/>
    </source>
</evidence>
<keyword evidence="2" id="KW-0639">Primosome</keyword>
<evidence type="ECO:0000256" key="6">
    <source>
        <dbReference type="ARBA" id="ARBA00022806"/>
    </source>
</evidence>
<evidence type="ECO:0000256" key="10">
    <source>
        <dbReference type="ARBA" id="ARBA00044969"/>
    </source>
</evidence>
<proteinExistence type="inferred from homology"/>
<accession>A0A212L271</accession>
<dbReference type="Gene3D" id="3.40.50.300">
    <property type="entry name" value="P-loop containing nucleotide triphosphate hydrolases"/>
    <property type="match status" value="1"/>
</dbReference>
<name>A0A212L271_9HYPH</name>
<dbReference type="Pfam" id="PF00772">
    <property type="entry name" value="DnaB"/>
    <property type="match status" value="1"/>
</dbReference>
<dbReference type="SUPFAM" id="SSF48024">
    <property type="entry name" value="N-terminal domain of DnaB helicase"/>
    <property type="match status" value="1"/>
</dbReference>
<reference evidence="13" key="1">
    <citation type="submission" date="2016-08" db="EMBL/GenBank/DDBJ databases">
        <authorList>
            <person name="Seilhamer J.J."/>
        </authorList>
    </citation>
    <scope>NUCLEOTIDE SEQUENCE</scope>
    <source>
        <strain evidence="13">86</strain>
    </source>
</reference>
<dbReference type="EC" id="5.6.2.3" evidence="10"/>
<dbReference type="InterPro" id="IPR016136">
    <property type="entry name" value="DNA_helicase_N/primase_C"/>
</dbReference>
<dbReference type="AlphaFoldDB" id="A0A212L271"/>
<dbReference type="GO" id="GO:0003677">
    <property type="term" value="F:DNA binding"/>
    <property type="evidence" value="ECO:0007669"/>
    <property type="project" value="UniProtKB-KW"/>
</dbReference>
<evidence type="ECO:0000256" key="2">
    <source>
        <dbReference type="ARBA" id="ARBA00022515"/>
    </source>
</evidence>
<organism evidence="13">
    <name type="scientific">uncultured Pleomorphomonas sp</name>
    <dbReference type="NCBI Taxonomy" id="442121"/>
    <lineage>
        <taxon>Bacteria</taxon>
        <taxon>Pseudomonadati</taxon>
        <taxon>Pseudomonadota</taxon>
        <taxon>Alphaproteobacteria</taxon>
        <taxon>Hyphomicrobiales</taxon>
        <taxon>Pleomorphomonadaceae</taxon>
        <taxon>Pleomorphomonas</taxon>
        <taxon>environmental samples</taxon>
    </lineage>
</organism>
<dbReference type="SUPFAM" id="SSF52540">
    <property type="entry name" value="P-loop containing nucleoside triphosphate hydrolases"/>
    <property type="match status" value="1"/>
</dbReference>
<keyword evidence="7" id="KW-0067">ATP-binding</keyword>
<evidence type="ECO:0000256" key="5">
    <source>
        <dbReference type="ARBA" id="ARBA00022801"/>
    </source>
</evidence>
<dbReference type="PANTHER" id="PTHR30153">
    <property type="entry name" value="REPLICATIVE DNA HELICASE DNAB"/>
    <property type="match status" value="1"/>
</dbReference>
<gene>
    <name evidence="13" type="ORF">KL86PLE_100297</name>
</gene>
<evidence type="ECO:0000256" key="9">
    <source>
        <dbReference type="ARBA" id="ARBA00023235"/>
    </source>
</evidence>
<keyword evidence="8" id="KW-0238">DNA-binding</keyword>
<keyword evidence="3" id="KW-0235">DNA replication</keyword>
<evidence type="ECO:0000256" key="3">
    <source>
        <dbReference type="ARBA" id="ARBA00022705"/>
    </source>
</evidence>
<dbReference type="RefSeq" id="WP_288199097.1">
    <property type="nucleotide sequence ID" value="NZ_LT608334.1"/>
</dbReference>
<evidence type="ECO:0000256" key="11">
    <source>
        <dbReference type="ARBA" id="ARBA00048954"/>
    </source>
</evidence>
<dbReference type="InterPro" id="IPR007694">
    <property type="entry name" value="DNA_helicase_DnaB-like_C"/>
</dbReference>
<keyword evidence="9" id="KW-0413">Isomerase</keyword>
<dbReference type="InterPro" id="IPR007693">
    <property type="entry name" value="DNA_helicase_DnaB-like_N"/>
</dbReference>
<dbReference type="GO" id="GO:0043139">
    <property type="term" value="F:5'-3' DNA helicase activity"/>
    <property type="evidence" value="ECO:0007669"/>
    <property type="project" value="UniProtKB-EC"/>
</dbReference>
<dbReference type="GO" id="GO:0016787">
    <property type="term" value="F:hydrolase activity"/>
    <property type="evidence" value="ECO:0007669"/>
    <property type="project" value="UniProtKB-KW"/>
</dbReference>
<evidence type="ECO:0000259" key="12">
    <source>
        <dbReference type="PROSITE" id="PS51199"/>
    </source>
</evidence>
<evidence type="ECO:0000313" key="13">
    <source>
        <dbReference type="EMBL" id="SCM71645.1"/>
    </source>
</evidence>
<protein>
    <recommendedName>
        <fullName evidence="10">DNA 5'-3' helicase</fullName>
        <ecNumber evidence="10">5.6.2.3</ecNumber>
    </recommendedName>
</protein>
<dbReference type="Gene3D" id="1.10.860.10">
    <property type="entry name" value="DNAb Helicase, Chain A"/>
    <property type="match status" value="1"/>
</dbReference>
<dbReference type="EMBL" id="FMJD01000002">
    <property type="protein sequence ID" value="SCM71645.1"/>
    <property type="molecule type" value="Genomic_DNA"/>
</dbReference>
<dbReference type="GO" id="GO:0005829">
    <property type="term" value="C:cytosol"/>
    <property type="evidence" value="ECO:0007669"/>
    <property type="project" value="TreeGrafter"/>
</dbReference>
<dbReference type="PANTHER" id="PTHR30153:SF2">
    <property type="entry name" value="REPLICATIVE DNA HELICASE"/>
    <property type="match status" value="1"/>
</dbReference>